<feature type="compositionally biased region" description="Basic and acidic residues" evidence="1">
    <location>
        <begin position="1"/>
        <end position="14"/>
    </location>
</feature>
<proteinExistence type="predicted"/>
<name>A0ABP9S032_9MICC</name>
<comment type="caution">
    <text evidence="2">The sequence shown here is derived from an EMBL/GenBank/DDBJ whole genome shotgun (WGS) entry which is preliminary data.</text>
</comment>
<feature type="region of interest" description="Disordered" evidence="1">
    <location>
        <begin position="1"/>
        <end position="69"/>
    </location>
</feature>
<organism evidence="2 3">
    <name type="scientific">Arthrobacter gyeryongensis</name>
    <dbReference type="NCBI Taxonomy" id="1650592"/>
    <lineage>
        <taxon>Bacteria</taxon>
        <taxon>Bacillati</taxon>
        <taxon>Actinomycetota</taxon>
        <taxon>Actinomycetes</taxon>
        <taxon>Micrococcales</taxon>
        <taxon>Micrococcaceae</taxon>
        <taxon>Arthrobacter</taxon>
    </lineage>
</organism>
<protein>
    <submittedName>
        <fullName evidence="2">Uncharacterized protein</fullName>
    </submittedName>
</protein>
<accession>A0ABP9S032</accession>
<feature type="compositionally biased region" description="Basic and acidic residues" evidence="1">
    <location>
        <begin position="21"/>
        <end position="48"/>
    </location>
</feature>
<dbReference type="Proteomes" id="UP001500200">
    <property type="component" value="Unassembled WGS sequence"/>
</dbReference>
<evidence type="ECO:0000256" key="1">
    <source>
        <dbReference type="SAM" id="MobiDB-lite"/>
    </source>
</evidence>
<reference evidence="3" key="1">
    <citation type="journal article" date="2019" name="Int. J. Syst. Evol. Microbiol.">
        <title>The Global Catalogue of Microorganisms (GCM) 10K type strain sequencing project: providing services to taxonomists for standard genome sequencing and annotation.</title>
        <authorList>
            <consortium name="The Broad Institute Genomics Platform"/>
            <consortium name="The Broad Institute Genome Sequencing Center for Infectious Disease"/>
            <person name="Wu L."/>
            <person name="Ma J."/>
        </authorList>
    </citation>
    <scope>NUCLEOTIDE SEQUENCE [LARGE SCALE GENOMIC DNA]</scope>
    <source>
        <strain evidence="3">JCM 18514</strain>
    </source>
</reference>
<keyword evidence="3" id="KW-1185">Reference proteome</keyword>
<gene>
    <name evidence="2" type="ORF">GCM10023346_04960</name>
</gene>
<evidence type="ECO:0000313" key="2">
    <source>
        <dbReference type="EMBL" id="GAA5189688.1"/>
    </source>
</evidence>
<dbReference type="EMBL" id="BAABKK010000003">
    <property type="protein sequence ID" value="GAA5189688.1"/>
    <property type="molecule type" value="Genomic_DNA"/>
</dbReference>
<evidence type="ECO:0000313" key="3">
    <source>
        <dbReference type="Proteomes" id="UP001500200"/>
    </source>
</evidence>
<sequence length="69" mass="7663">MQPEPGRRKVRNMDTSELATDDIRVHSEAPAEGDTSREFPEIRFHSQDPAEGSDGITEADTNKQGQPEP</sequence>